<evidence type="ECO:0000256" key="2">
    <source>
        <dbReference type="ARBA" id="ARBA00022630"/>
    </source>
</evidence>
<feature type="binding site" evidence="6">
    <location>
        <begin position="218"/>
        <end position="220"/>
    </location>
    <ligand>
        <name>substrate</name>
    </ligand>
</feature>
<comment type="caution">
    <text evidence="10">The sequence shown here is derived from an EMBL/GenBank/DDBJ whole genome shotgun (WGS) entry which is preliminary data.</text>
</comment>
<accession>A0ABV7MET8</accession>
<evidence type="ECO:0000256" key="4">
    <source>
        <dbReference type="ARBA" id="ARBA00023002"/>
    </source>
</evidence>
<dbReference type="NCBIfam" id="NF004231">
    <property type="entry name" value="PRK05679.1"/>
    <property type="match status" value="1"/>
</dbReference>
<evidence type="ECO:0000259" key="8">
    <source>
        <dbReference type="Pfam" id="PF01243"/>
    </source>
</evidence>
<comment type="pathway">
    <text evidence="6">Cofactor metabolism; pyridoxal 5'-phosphate salvage; pyridoxal 5'-phosphate from pyridoxine 5'-phosphate: step 1/1.</text>
</comment>
<dbReference type="GO" id="GO:0004733">
    <property type="term" value="F:pyridoxamine phosphate oxidase activity"/>
    <property type="evidence" value="ECO:0007669"/>
    <property type="project" value="UniProtKB-EC"/>
</dbReference>
<dbReference type="Pfam" id="PF10590">
    <property type="entry name" value="PNP_phzG_C"/>
    <property type="match status" value="1"/>
</dbReference>
<feature type="region of interest" description="Disordered" evidence="7">
    <location>
        <begin position="1"/>
        <end position="31"/>
    </location>
</feature>
<keyword evidence="2 6" id="KW-0285">Flavoprotein</keyword>
<feature type="binding site" evidence="6">
    <location>
        <position position="150"/>
    </location>
    <ligand>
        <name>substrate</name>
    </ligand>
</feature>
<comment type="subunit">
    <text evidence="6">Homodimer.</text>
</comment>
<evidence type="ECO:0000256" key="3">
    <source>
        <dbReference type="ARBA" id="ARBA00022643"/>
    </source>
</evidence>
<dbReference type="InterPro" id="IPR000659">
    <property type="entry name" value="Pyridox_Oxase"/>
</dbReference>
<feature type="binding site" evidence="6">
    <location>
        <begin position="103"/>
        <end position="104"/>
    </location>
    <ligand>
        <name>FMN</name>
        <dbReference type="ChEBI" id="CHEBI:58210"/>
    </ligand>
</feature>
<reference evidence="11" key="1">
    <citation type="journal article" date="2019" name="Int. J. Syst. Evol. Microbiol.">
        <title>The Global Catalogue of Microorganisms (GCM) 10K type strain sequencing project: providing services to taxonomists for standard genome sequencing and annotation.</title>
        <authorList>
            <consortium name="The Broad Institute Genomics Platform"/>
            <consortium name="The Broad Institute Genome Sequencing Center for Infectious Disease"/>
            <person name="Wu L."/>
            <person name="Ma J."/>
        </authorList>
    </citation>
    <scope>NUCLEOTIDE SEQUENCE [LARGE SCALE GENOMIC DNA]</scope>
    <source>
        <strain evidence="11">KCTC 22245</strain>
    </source>
</reference>
<evidence type="ECO:0000256" key="7">
    <source>
        <dbReference type="SAM" id="MobiDB-lite"/>
    </source>
</evidence>
<protein>
    <recommendedName>
        <fullName evidence="6">Pyridoxine/pyridoxamine 5'-phosphate oxidase</fullName>
        <ecNumber evidence="6">1.4.3.5</ecNumber>
    </recommendedName>
    <alternativeName>
        <fullName evidence="6">PNP/PMP oxidase</fullName>
        <shortName evidence="6">PNPOx</shortName>
    </alternativeName>
    <alternativeName>
        <fullName evidence="6">Pyridoxal 5'-phosphate synthase</fullName>
    </alternativeName>
</protein>
<feature type="binding site" evidence="6">
    <location>
        <position position="212"/>
    </location>
    <ligand>
        <name>FMN</name>
        <dbReference type="ChEBI" id="CHEBI:58210"/>
    </ligand>
</feature>
<comment type="catalytic activity">
    <reaction evidence="6">
        <text>pyridoxamine 5'-phosphate + O2 + H2O = pyridoxal 5'-phosphate + H2O2 + NH4(+)</text>
        <dbReference type="Rhea" id="RHEA:15817"/>
        <dbReference type="ChEBI" id="CHEBI:15377"/>
        <dbReference type="ChEBI" id="CHEBI:15379"/>
        <dbReference type="ChEBI" id="CHEBI:16240"/>
        <dbReference type="ChEBI" id="CHEBI:28938"/>
        <dbReference type="ChEBI" id="CHEBI:58451"/>
        <dbReference type="ChEBI" id="CHEBI:597326"/>
        <dbReference type="EC" id="1.4.3.5"/>
    </reaction>
</comment>
<dbReference type="EC" id="1.4.3.5" evidence="6"/>
<dbReference type="EMBL" id="JBHRVA010000003">
    <property type="protein sequence ID" value="MFC3303686.1"/>
    <property type="molecule type" value="Genomic_DNA"/>
</dbReference>
<comment type="function">
    <text evidence="6">Catalyzes the oxidation of either pyridoxine 5'-phosphate (PNP) or pyridoxamine 5'-phosphate (PMP) into pyridoxal 5'-phosphate (PLP).</text>
</comment>
<gene>
    <name evidence="6 10" type="primary">pdxH</name>
    <name evidence="10" type="ORF">ACFONP_13215</name>
</gene>
<feature type="domain" description="Pyridoxamine 5'-phosphate oxidase N-terminal" evidence="8">
    <location>
        <begin position="68"/>
        <end position="185"/>
    </location>
</feature>
<dbReference type="Proteomes" id="UP001595607">
    <property type="component" value="Unassembled WGS sequence"/>
</dbReference>
<feature type="binding site" evidence="6">
    <location>
        <position position="132"/>
    </location>
    <ligand>
        <name>FMN</name>
        <dbReference type="ChEBI" id="CHEBI:58210"/>
    </ligand>
</feature>
<dbReference type="NCBIfam" id="TIGR00558">
    <property type="entry name" value="pdxH"/>
    <property type="match status" value="1"/>
</dbReference>
<keyword evidence="4 6" id="KW-0560">Oxidoreductase</keyword>
<comment type="cofactor">
    <cofactor evidence="6">
        <name>FMN</name>
        <dbReference type="ChEBI" id="CHEBI:58210"/>
    </cofactor>
    <text evidence="6">Binds 1 FMN per subunit.</text>
</comment>
<feature type="binding site" evidence="6">
    <location>
        <begin position="89"/>
        <end position="94"/>
    </location>
    <ligand>
        <name>FMN</name>
        <dbReference type="ChEBI" id="CHEBI:58210"/>
    </ligand>
</feature>
<dbReference type="HAMAP" id="MF_01629">
    <property type="entry name" value="PdxH"/>
    <property type="match status" value="1"/>
</dbReference>
<comment type="catalytic activity">
    <reaction evidence="6">
        <text>pyridoxine 5'-phosphate + O2 = pyridoxal 5'-phosphate + H2O2</text>
        <dbReference type="Rhea" id="RHEA:15149"/>
        <dbReference type="ChEBI" id="CHEBI:15379"/>
        <dbReference type="ChEBI" id="CHEBI:16240"/>
        <dbReference type="ChEBI" id="CHEBI:58589"/>
        <dbReference type="ChEBI" id="CHEBI:597326"/>
        <dbReference type="EC" id="1.4.3.5"/>
    </reaction>
</comment>
<dbReference type="InterPro" id="IPR019576">
    <property type="entry name" value="Pyridoxamine_oxidase_dimer_C"/>
</dbReference>
<dbReference type="Pfam" id="PF01243">
    <property type="entry name" value="PNPOx_N"/>
    <property type="match status" value="1"/>
</dbReference>
<keyword evidence="5 6" id="KW-0664">Pyridoxine biosynthesis</keyword>
<dbReference type="InterPro" id="IPR012349">
    <property type="entry name" value="Split_barrel_FMN-bd"/>
</dbReference>
<feature type="domain" description="Pyridoxine 5'-phosphate oxidase dimerisation C-terminal" evidence="9">
    <location>
        <begin position="199"/>
        <end position="239"/>
    </location>
</feature>
<dbReference type="InterPro" id="IPR011576">
    <property type="entry name" value="Pyridox_Oxase_N"/>
</dbReference>
<dbReference type="PANTHER" id="PTHR10851:SF0">
    <property type="entry name" value="PYRIDOXINE-5'-PHOSPHATE OXIDASE"/>
    <property type="match status" value="1"/>
</dbReference>
<evidence type="ECO:0000256" key="6">
    <source>
        <dbReference type="HAMAP-Rule" id="MF_01629"/>
    </source>
</evidence>
<dbReference type="SUPFAM" id="SSF50475">
    <property type="entry name" value="FMN-binding split barrel"/>
    <property type="match status" value="1"/>
</dbReference>
<keyword evidence="3 6" id="KW-0288">FMN</keyword>
<comment type="similarity">
    <text evidence="1 6">Belongs to the pyridoxamine 5'-phosphate oxidase family.</text>
</comment>
<evidence type="ECO:0000259" key="9">
    <source>
        <dbReference type="Pfam" id="PF10590"/>
    </source>
</evidence>
<dbReference type="PROSITE" id="PS01064">
    <property type="entry name" value="PYRIDOX_OXIDASE"/>
    <property type="match status" value="1"/>
</dbReference>
<feature type="binding site" evidence="6">
    <location>
        <position position="94"/>
    </location>
    <ligand>
        <name>substrate</name>
    </ligand>
</feature>
<feature type="binding site" evidence="6">
    <location>
        <position position="110"/>
    </location>
    <ligand>
        <name>FMN</name>
        <dbReference type="ChEBI" id="CHEBI:58210"/>
    </ligand>
</feature>
<dbReference type="Gene3D" id="2.30.110.10">
    <property type="entry name" value="Electron Transport, Fmn-binding Protein, Chain A"/>
    <property type="match status" value="1"/>
</dbReference>
<feature type="compositionally biased region" description="Basic and acidic residues" evidence="7">
    <location>
        <begin position="1"/>
        <end position="10"/>
    </location>
</feature>
<sequence>MSESDDKPEAEAGTEALIPDTPTAEDYAKEAKAQEAFSVDADQGDVFGDHEEPLALFKEWLALAKEHEINDPNAMAVSSVDAEGKPDSRMVLLKELDHGFTFYTNLASAKGEQLQRNPNCALLFHWKSIRRQVRIRGRAEVISDELADAYFARRDRGARIGAWASQQSRPMSGPDILETRVADYEALFEGKDVPRPDWWKGFRVIPETVEFWVNRPFRLHDRKLFRQTDDGWETEQLYP</sequence>
<keyword evidence="11" id="KW-1185">Reference proteome</keyword>
<name>A0ABV7MET8_9PROT</name>
<dbReference type="RefSeq" id="WP_189576462.1">
    <property type="nucleotide sequence ID" value="NZ_BMXU01000002.1"/>
</dbReference>
<evidence type="ECO:0000256" key="1">
    <source>
        <dbReference type="ARBA" id="ARBA00007301"/>
    </source>
</evidence>
<evidence type="ECO:0000256" key="5">
    <source>
        <dbReference type="ARBA" id="ARBA00023096"/>
    </source>
</evidence>
<evidence type="ECO:0000313" key="10">
    <source>
        <dbReference type="EMBL" id="MFC3303686.1"/>
    </source>
</evidence>
<proteinExistence type="inferred from homology"/>
<feature type="binding site" evidence="6">
    <location>
        <begin position="167"/>
        <end position="168"/>
    </location>
    <ligand>
        <name>FMN</name>
        <dbReference type="ChEBI" id="CHEBI:58210"/>
    </ligand>
</feature>
<dbReference type="InterPro" id="IPR019740">
    <property type="entry name" value="Pyridox_Oxase_CS"/>
</dbReference>
<evidence type="ECO:0000313" key="11">
    <source>
        <dbReference type="Proteomes" id="UP001595607"/>
    </source>
</evidence>
<dbReference type="PANTHER" id="PTHR10851">
    <property type="entry name" value="PYRIDOXINE-5-PHOSPHATE OXIDASE"/>
    <property type="match status" value="1"/>
</dbReference>
<comment type="pathway">
    <text evidence="6">Cofactor metabolism; pyridoxal 5'-phosphate salvage; pyridoxal 5'-phosphate from pyridoxamine 5'-phosphate: step 1/1.</text>
</comment>
<feature type="binding site" evidence="6">
    <location>
        <position position="222"/>
    </location>
    <ligand>
        <name>FMN</name>
        <dbReference type="ChEBI" id="CHEBI:58210"/>
    </ligand>
</feature>
<organism evidence="10 11">
    <name type="scientific">Parvularcula lutaonensis</name>
    <dbReference type="NCBI Taxonomy" id="491923"/>
    <lineage>
        <taxon>Bacteria</taxon>
        <taxon>Pseudomonadati</taxon>
        <taxon>Pseudomonadota</taxon>
        <taxon>Alphaproteobacteria</taxon>
        <taxon>Parvularculales</taxon>
        <taxon>Parvularculaceae</taxon>
        <taxon>Parvularcula</taxon>
    </lineage>
</organism>
<comment type="caution">
    <text evidence="6">Lacks conserved residue(s) required for the propagation of feature annotation.</text>
</comment>
<feature type="binding site" evidence="6">
    <location>
        <position position="154"/>
    </location>
    <ligand>
        <name>substrate</name>
    </ligand>
</feature>